<evidence type="ECO:0000313" key="2">
    <source>
        <dbReference type="EMBL" id="AEX55175.1"/>
    </source>
</evidence>
<dbReference type="Gene3D" id="3.40.30.10">
    <property type="entry name" value="Glutaredoxin"/>
    <property type="match status" value="1"/>
</dbReference>
<dbReference type="SUPFAM" id="SSF52833">
    <property type="entry name" value="Thioredoxin-like"/>
    <property type="match status" value="1"/>
</dbReference>
<reference evidence="2" key="1">
    <citation type="journal article" date="2012" name="Appl. Environ. Microbiol.">
        <title>Salivaricin D, a Novel Intrinsically Trypsin-Resistant Lantibiotic from Streptococcus salivarius 5M6c Isolated from a Healthy Infant.</title>
        <authorList>
            <person name="Birri D.J."/>
            <person name="Brede D.A."/>
            <person name="Nes I.F."/>
        </authorList>
    </citation>
    <scope>NUCLEOTIDE SEQUENCE</scope>
    <source>
        <strain evidence="2">5M6c</strain>
    </source>
</reference>
<keyword evidence="1" id="KW-0472">Membrane</keyword>
<feature type="transmembrane region" description="Helical" evidence="1">
    <location>
        <begin position="67"/>
        <end position="90"/>
    </location>
</feature>
<keyword evidence="1" id="KW-1133">Transmembrane helix</keyword>
<organism evidence="2">
    <name type="scientific">Streptococcus salivarius</name>
    <dbReference type="NCBI Taxonomy" id="1304"/>
    <lineage>
        <taxon>Bacteria</taxon>
        <taxon>Bacillati</taxon>
        <taxon>Bacillota</taxon>
        <taxon>Bacilli</taxon>
        <taxon>Lactobacillales</taxon>
        <taxon>Streptococcaceae</taxon>
        <taxon>Streptococcus</taxon>
    </lineage>
</organism>
<feature type="transmembrane region" description="Helical" evidence="1">
    <location>
        <begin position="40"/>
        <end position="60"/>
    </location>
</feature>
<dbReference type="AlphaFoldDB" id="H2D770"/>
<protein>
    <submittedName>
        <fullName evidence="2">Uncharacterized protein</fullName>
    </submittedName>
</protein>
<dbReference type="InterPro" id="IPR036249">
    <property type="entry name" value="Thioredoxin-like_sf"/>
</dbReference>
<dbReference type="EMBL" id="JN564797">
    <property type="protein sequence ID" value="AEX55175.1"/>
    <property type="molecule type" value="Genomic_DNA"/>
</dbReference>
<accession>H2D770</accession>
<keyword evidence="1" id="KW-0812">Transmembrane</keyword>
<name>H2D770_STRSL</name>
<sequence length="233" mass="27034">MRMMEGRFKNFRLYILFLLLIFVGVTGSLSSVIWNHLRVFQAAWYDCLISLIVVLMTVLSMKNFSRAACVITTCILTFFTLFGLGTYRAYKTPMVTFSKDTIIERSFGEVRAKELLYATPNLYSKEQLKSKNRTYVVYQLNCDFCNVVIPEILNHLSETEKDKVIFVNAQSEAGKAITKQYGVEHASTVVEIENGKEKAQYQLAFYRNDKVEMNHDNLNRFYNRVSDLMKQRS</sequence>
<evidence type="ECO:0000256" key="1">
    <source>
        <dbReference type="SAM" id="Phobius"/>
    </source>
</evidence>
<proteinExistence type="predicted"/>